<feature type="coiled-coil region" evidence="1">
    <location>
        <begin position="61"/>
        <end position="141"/>
    </location>
</feature>
<dbReference type="AlphaFoldDB" id="A0A2T1FS55"/>
<keyword evidence="3" id="KW-1185">Reference proteome</keyword>
<keyword evidence="1" id="KW-0175">Coiled coil</keyword>
<organism evidence="2 3">
    <name type="scientific">Chamaesiphon polymorphus CCALA 037</name>
    <dbReference type="NCBI Taxonomy" id="2107692"/>
    <lineage>
        <taxon>Bacteria</taxon>
        <taxon>Bacillati</taxon>
        <taxon>Cyanobacteriota</taxon>
        <taxon>Cyanophyceae</taxon>
        <taxon>Gomontiellales</taxon>
        <taxon>Chamaesiphonaceae</taxon>
        <taxon>Chamaesiphon</taxon>
    </lineage>
</organism>
<evidence type="ECO:0000256" key="1">
    <source>
        <dbReference type="SAM" id="Coils"/>
    </source>
</evidence>
<accession>A0A2T1FS55</accession>
<dbReference type="Proteomes" id="UP000238937">
    <property type="component" value="Unassembled WGS sequence"/>
</dbReference>
<name>A0A2T1FS55_9CYAN</name>
<reference evidence="2 3" key="1">
    <citation type="submission" date="2018-03" db="EMBL/GenBank/DDBJ databases">
        <title>The ancient ancestry and fast evolution of plastids.</title>
        <authorList>
            <person name="Moore K.R."/>
            <person name="Magnabosco C."/>
            <person name="Momper L."/>
            <person name="Gold D.A."/>
            <person name="Bosak T."/>
            <person name="Fournier G.P."/>
        </authorList>
    </citation>
    <scope>NUCLEOTIDE SEQUENCE [LARGE SCALE GENOMIC DNA]</scope>
    <source>
        <strain evidence="2 3">CCALA 037</strain>
    </source>
</reference>
<evidence type="ECO:0000313" key="3">
    <source>
        <dbReference type="Proteomes" id="UP000238937"/>
    </source>
</evidence>
<protein>
    <submittedName>
        <fullName evidence="2">Uncharacterized protein</fullName>
    </submittedName>
</protein>
<evidence type="ECO:0000313" key="2">
    <source>
        <dbReference type="EMBL" id="PSB47818.1"/>
    </source>
</evidence>
<sequence length="174" mass="20079">MTKFTSVDKSTIDLSIYHPTKTTMTNTPDPSQPVDMQALIRLIESNAKAIEAVTNQQQIDRELARQSREDLQESREEAREEMRELRQLIESNAKAIEAAGNQQAADRDLARADRELNRQSREETREDIRQLAALMREDRERSQIQEREIRMQAGEIQNLADSIQVLYSRQPPSS</sequence>
<gene>
    <name evidence="2" type="ORF">C7B77_24135</name>
</gene>
<comment type="caution">
    <text evidence="2">The sequence shown here is derived from an EMBL/GenBank/DDBJ whole genome shotgun (WGS) entry which is preliminary data.</text>
</comment>
<proteinExistence type="predicted"/>
<dbReference type="EMBL" id="PVWO01000452">
    <property type="protein sequence ID" value="PSB47818.1"/>
    <property type="molecule type" value="Genomic_DNA"/>
</dbReference>